<reference evidence="1 2" key="1">
    <citation type="journal article" date="2016" name="Nat. Commun.">
        <title>Thousands of microbial genomes shed light on interconnected biogeochemical processes in an aquifer system.</title>
        <authorList>
            <person name="Anantharaman K."/>
            <person name="Brown C.T."/>
            <person name="Hug L.A."/>
            <person name="Sharon I."/>
            <person name="Castelle C.J."/>
            <person name="Probst A.J."/>
            <person name="Thomas B.C."/>
            <person name="Singh A."/>
            <person name="Wilkins M.J."/>
            <person name="Karaoz U."/>
            <person name="Brodie E.L."/>
            <person name="Williams K.H."/>
            <person name="Hubbard S.S."/>
            <person name="Banfield J.F."/>
        </authorList>
    </citation>
    <scope>NUCLEOTIDE SEQUENCE [LARGE SCALE GENOMIC DNA]</scope>
</reference>
<comment type="caution">
    <text evidence="1">The sequence shown here is derived from an EMBL/GenBank/DDBJ whole genome shotgun (WGS) entry which is preliminary data.</text>
</comment>
<proteinExistence type="predicted"/>
<accession>A0A1G2F327</accession>
<gene>
    <name evidence="1" type="ORF">A2V69_02580</name>
</gene>
<name>A0A1G2F327_9BACT</name>
<evidence type="ECO:0000313" key="1">
    <source>
        <dbReference type="EMBL" id="OGZ32337.1"/>
    </source>
</evidence>
<protein>
    <submittedName>
        <fullName evidence="1">Uncharacterized protein</fullName>
    </submittedName>
</protein>
<dbReference type="AlphaFoldDB" id="A0A1G2F327"/>
<dbReference type="Proteomes" id="UP000177810">
    <property type="component" value="Unassembled WGS sequence"/>
</dbReference>
<evidence type="ECO:0000313" key="2">
    <source>
        <dbReference type="Proteomes" id="UP000177810"/>
    </source>
</evidence>
<sequence>MKILDSKIKKWGYEISLAAPIVASRLVIVRDVGEVVAAAEAKCKVVVCYYDLDTSALLAPLCLYFLVPRHRLSAVTFRPVSLLAEDSWIRFASLFADVFPLRIVVQAFTVNTLTVRMPLTHKVAMVHSNSPFGHPFLRCHSYLIISIQKSQAREVKIKNQHPR</sequence>
<organism evidence="1 2">
    <name type="scientific">Candidatus Portnoybacteria bacterium RBG_13_40_8</name>
    <dbReference type="NCBI Taxonomy" id="1801990"/>
    <lineage>
        <taxon>Bacteria</taxon>
        <taxon>Candidatus Portnoyibacteriota</taxon>
    </lineage>
</organism>
<dbReference type="EMBL" id="MHMT01000020">
    <property type="protein sequence ID" value="OGZ32337.1"/>
    <property type="molecule type" value="Genomic_DNA"/>
</dbReference>